<evidence type="ECO:0000256" key="8">
    <source>
        <dbReference type="PIRSR" id="PIRSR004532-1"/>
    </source>
</evidence>
<comment type="similarity">
    <text evidence="2 7">Belongs to the FBPase class 2 family.</text>
</comment>
<dbReference type="PANTHER" id="PTHR30447:SF0">
    <property type="entry name" value="FRUCTOSE-1,6-BISPHOSPHATASE 1 CLASS 2-RELATED"/>
    <property type="match status" value="1"/>
</dbReference>
<dbReference type="SUPFAM" id="SSF56655">
    <property type="entry name" value="Carbohydrate phosphatase"/>
    <property type="match status" value="1"/>
</dbReference>
<evidence type="ECO:0000256" key="5">
    <source>
        <dbReference type="ARBA" id="ARBA00023211"/>
    </source>
</evidence>
<reference evidence="10" key="1">
    <citation type="submission" date="2020-02" db="EMBL/GenBank/DDBJ databases">
        <authorList>
            <person name="Meier V. D."/>
        </authorList>
    </citation>
    <scope>NUCLEOTIDE SEQUENCE</scope>
    <source>
        <strain evidence="10">AVDCRST_MAG18</strain>
    </source>
</reference>
<dbReference type="GO" id="GO:0030388">
    <property type="term" value="P:fructose 1,6-bisphosphate metabolic process"/>
    <property type="evidence" value="ECO:0007669"/>
    <property type="project" value="TreeGrafter"/>
</dbReference>
<dbReference type="GO" id="GO:0005829">
    <property type="term" value="C:cytosol"/>
    <property type="evidence" value="ECO:0007669"/>
    <property type="project" value="TreeGrafter"/>
</dbReference>
<feature type="binding site" evidence="9">
    <location>
        <position position="133"/>
    </location>
    <ligand>
        <name>substrate</name>
    </ligand>
</feature>
<sequence length="336" mass="35914">MGTESRTGMRVAPDRNLALELVRVTETAALAASQWVGRGDKIAADGAAVSAMRHVLGSIEMDGVVVIGEGEKDEAPMLYIGEEVGNGSPPQVDIAVDPIDGTTLTSRGMSNAIAVVALAERGALYSAPPGIYYMEKIAVGPEAADAIDIRKSVTENLNAVAEAKGMQVRDLTAIILDRPRHDAIVKEVRETGARIRFITDGDVAGAMQAARGHGGDILLGMGGAPEAVLAACALRCIGGAMQCRLWPRNDEERAQLVAQGVDFEQVLQIEDLARGDDLFFSATGITDGELLEGVKFTGKYADTQSLVMRSRSGTIRRIDSRHRLDWVRQFVQIMVD</sequence>
<dbReference type="Pfam" id="PF03320">
    <property type="entry name" value="FBPase_glpX"/>
    <property type="match status" value="1"/>
</dbReference>
<feature type="binding site" evidence="9">
    <location>
        <position position="223"/>
    </location>
    <ligand>
        <name>substrate</name>
    </ligand>
</feature>
<feature type="binding site" evidence="8">
    <location>
        <position position="45"/>
    </location>
    <ligand>
        <name>Mn(2+)</name>
        <dbReference type="ChEBI" id="CHEBI:29035"/>
        <label>1</label>
    </ligand>
</feature>
<feature type="binding site" evidence="8">
    <location>
        <position position="100"/>
    </location>
    <ligand>
        <name>Mn(2+)</name>
        <dbReference type="ChEBI" id="CHEBI:29035"/>
        <label>2</label>
    </ligand>
</feature>
<accession>A0A6J4UKM3</accession>
<evidence type="ECO:0000313" key="10">
    <source>
        <dbReference type="EMBL" id="CAA9549935.1"/>
    </source>
</evidence>
<evidence type="ECO:0000256" key="7">
    <source>
        <dbReference type="PIRNR" id="PIRNR004532"/>
    </source>
</evidence>
<dbReference type="PIRSF" id="PIRSF004532">
    <property type="entry name" value="GlpX"/>
    <property type="match status" value="1"/>
</dbReference>
<organism evidence="10">
    <name type="scientific">uncultured Thermomicrobiales bacterium</name>
    <dbReference type="NCBI Taxonomy" id="1645740"/>
    <lineage>
        <taxon>Bacteria</taxon>
        <taxon>Pseudomonadati</taxon>
        <taxon>Thermomicrobiota</taxon>
        <taxon>Thermomicrobia</taxon>
        <taxon>Thermomicrobiales</taxon>
        <taxon>environmental samples</taxon>
    </lineage>
</organism>
<protein>
    <recommendedName>
        <fullName evidence="7">Fructose-1,6-bisphosphatase</fullName>
    </recommendedName>
</protein>
<comment type="catalytic activity">
    <reaction evidence="1">
        <text>beta-D-fructose 1,6-bisphosphate + H2O = beta-D-fructose 6-phosphate + phosphate</text>
        <dbReference type="Rhea" id="RHEA:11064"/>
        <dbReference type="ChEBI" id="CHEBI:15377"/>
        <dbReference type="ChEBI" id="CHEBI:32966"/>
        <dbReference type="ChEBI" id="CHEBI:43474"/>
        <dbReference type="ChEBI" id="CHEBI:57634"/>
        <dbReference type="EC" id="3.1.3.11"/>
    </reaction>
</comment>
<keyword evidence="4 10" id="KW-0378">Hydrolase</keyword>
<proteinExistence type="inferred from homology"/>
<dbReference type="NCBIfam" id="TIGR00330">
    <property type="entry name" value="glpX"/>
    <property type="match status" value="1"/>
</dbReference>
<dbReference type="GO" id="GO:0006094">
    <property type="term" value="P:gluconeogenesis"/>
    <property type="evidence" value="ECO:0007669"/>
    <property type="project" value="InterPro"/>
</dbReference>
<evidence type="ECO:0000256" key="2">
    <source>
        <dbReference type="ARBA" id="ARBA00008989"/>
    </source>
</evidence>
<dbReference type="CDD" id="cd01516">
    <property type="entry name" value="FBPase_glpX"/>
    <property type="match status" value="1"/>
</dbReference>
<evidence type="ECO:0000256" key="6">
    <source>
        <dbReference type="ARBA" id="ARBA00023277"/>
    </source>
</evidence>
<evidence type="ECO:0000256" key="4">
    <source>
        <dbReference type="ARBA" id="ARBA00022801"/>
    </source>
</evidence>
<dbReference type="GO" id="GO:0042132">
    <property type="term" value="F:fructose 1,6-bisphosphate 1-phosphatase activity"/>
    <property type="evidence" value="ECO:0007669"/>
    <property type="project" value="UniProtKB-EC"/>
</dbReference>
<name>A0A6J4UKM3_9BACT</name>
<feature type="binding site" evidence="8">
    <location>
        <position position="226"/>
    </location>
    <ligand>
        <name>Mn(2+)</name>
        <dbReference type="ChEBI" id="CHEBI:29035"/>
        <label>2</label>
    </ligand>
</feature>
<dbReference type="Gene3D" id="3.40.190.90">
    <property type="match status" value="1"/>
</dbReference>
<dbReference type="GO" id="GO:0006071">
    <property type="term" value="P:glycerol metabolic process"/>
    <property type="evidence" value="ECO:0007669"/>
    <property type="project" value="InterPro"/>
</dbReference>
<feature type="binding site" evidence="8">
    <location>
        <position position="69"/>
    </location>
    <ligand>
        <name>Mn(2+)</name>
        <dbReference type="ChEBI" id="CHEBI:29035"/>
        <label>1</label>
    </ligand>
</feature>
<gene>
    <name evidence="10" type="ORF">AVDCRST_MAG18-227</name>
</gene>
<dbReference type="FunFam" id="3.40.190.90:FF:000001">
    <property type="entry name" value="Fructose-1,6-bisphosphatase"/>
    <property type="match status" value="1"/>
</dbReference>
<keyword evidence="5 8" id="KW-0464">Manganese</keyword>
<keyword evidence="6 7" id="KW-0119">Carbohydrate metabolism</keyword>
<dbReference type="EMBL" id="CADCWN010000015">
    <property type="protein sequence ID" value="CAA9549935.1"/>
    <property type="molecule type" value="Genomic_DNA"/>
</dbReference>
<feature type="binding site" evidence="9">
    <location>
        <begin position="100"/>
        <end position="102"/>
    </location>
    <ligand>
        <name>substrate</name>
    </ligand>
</feature>
<dbReference type="InterPro" id="IPR004464">
    <property type="entry name" value="FBPase_class-2/SBPase"/>
</dbReference>
<dbReference type="GO" id="GO:0046872">
    <property type="term" value="F:metal ion binding"/>
    <property type="evidence" value="ECO:0007669"/>
    <property type="project" value="UniProtKB-KW"/>
</dbReference>
<dbReference type="Gene3D" id="3.30.540.10">
    <property type="entry name" value="Fructose-1,6-Bisphosphatase, subunit A, domain 1"/>
    <property type="match status" value="1"/>
</dbReference>
<evidence type="ECO:0000256" key="1">
    <source>
        <dbReference type="ARBA" id="ARBA00001273"/>
    </source>
</evidence>
<evidence type="ECO:0000256" key="3">
    <source>
        <dbReference type="ARBA" id="ARBA00022723"/>
    </source>
</evidence>
<dbReference type="PANTHER" id="PTHR30447">
    <property type="entry name" value="FRUCTOSE-1,6-BISPHOSPHATASE CLASS 2"/>
    <property type="match status" value="1"/>
</dbReference>
<evidence type="ECO:0000256" key="9">
    <source>
        <dbReference type="PIRSR" id="PIRSR004532-2"/>
    </source>
</evidence>
<feature type="binding site" evidence="9">
    <location>
        <begin position="178"/>
        <end position="180"/>
    </location>
    <ligand>
        <name>substrate</name>
    </ligand>
</feature>
<feature type="binding site" evidence="9">
    <location>
        <begin position="200"/>
        <end position="202"/>
    </location>
    <ligand>
        <name>substrate</name>
    </ligand>
</feature>
<dbReference type="AlphaFoldDB" id="A0A6J4UKM3"/>
<comment type="cofactor">
    <cofactor evidence="8">
        <name>Mn(2+)</name>
        <dbReference type="ChEBI" id="CHEBI:29035"/>
    </cofactor>
</comment>
<feature type="binding site" evidence="8">
    <location>
        <position position="97"/>
    </location>
    <ligand>
        <name>Mn(2+)</name>
        <dbReference type="ChEBI" id="CHEBI:29035"/>
        <label>2</label>
    </ligand>
</feature>
<keyword evidence="3 8" id="KW-0479">Metal-binding</keyword>